<reference evidence="3 4" key="1">
    <citation type="journal article" date="2021" name="Hortic Res">
        <title>The domestication of Cucurbita argyrosperma as revealed by the genome of its wild relative.</title>
        <authorList>
            <person name="Barrera-Redondo J."/>
            <person name="Sanchez-de la Vega G."/>
            <person name="Aguirre-Liguori J.A."/>
            <person name="Castellanos-Morales G."/>
            <person name="Gutierrez-Guerrero Y.T."/>
            <person name="Aguirre-Dugua X."/>
            <person name="Aguirre-Planter E."/>
            <person name="Tenaillon M.I."/>
            <person name="Lira-Saade R."/>
            <person name="Eguiarte L.E."/>
        </authorList>
    </citation>
    <scope>NUCLEOTIDE SEQUENCE [LARGE SCALE GENOMIC DNA]</scope>
    <source>
        <strain evidence="3">JBR-2021</strain>
    </source>
</reference>
<proteinExistence type="predicted"/>
<gene>
    <name evidence="3" type="ORF">SDJN03_02534</name>
</gene>
<feature type="region of interest" description="Disordered" evidence="1">
    <location>
        <begin position="18"/>
        <end position="46"/>
    </location>
</feature>
<organism evidence="3 4">
    <name type="scientific">Cucurbita argyrosperma subsp. sororia</name>
    <dbReference type="NCBI Taxonomy" id="37648"/>
    <lineage>
        <taxon>Eukaryota</taxon>
        <taxon>Viridiplantae</taxon>
        <taxon>Streptophyta</taxon>
        <taxon>Embryophyta</taxon>
        <taxon>Tracheophyta</taxon>
        <taxon>Spermatophyta</taxon>
        <taxon>Magnoliopsida</taxon>
        <taxon>eudicotyledons</taxon>
        <taxon>Gunneridae</taxon>
        <taxon>Pentapetalae</taxon>
        <taxon>rosids</taxon>
        <taxon>fabids</taxon>
        <taxon>Cucurbitales</taxon>
        <taxon>Cucurbitaceae</taxon>
        <taxon>Cucurbiteae</taxon>
        <taxon>Cucurbita</taxon>
    </lineage>
</organism>
<dbReference type="InterPro" id="IPR008889">
    <property type="entry name" value="VQ"/>
</dbReference>
<keyword evidence="4" id="KW-1185">Reference proteome</keyword>
<protein>
    <recommendedName>
        <fullName evidence="2">VQ domain-containing protein</fullName>
    </recommendedName>
</protein>
<accession>A0AAV6NYK1</accession>
<sequence length="91" mass="10155">MEPHSYSSSSSSFSFYYSDPDGVHKASSRSPKKAVAPPPPMPPRVYKVEPIEFRDVVQKLTSPPEYLDPRLKAMPAPRPNLSNPPPCSSRR</sequence>
<feature type="non-terminal residue" evidence="3">
    <location>
        <position position="1"/>
    </location>
</feature>
<dbReference type="InterPro" id="IPR039610">
    <property type="entry name" value="VQ29"/>
</dbReference>
<dbReference type="Proteomes" id="UP000685013">
    <property type="component" value="Chromosome 2"/>
</dbReference>
<feature type="domain" description="VQ" evidence="2">
    <location>
        <begin position="40"/>
        <end position="61"/>
    </location>
</feature>
<feature type="region of interest" description="Disordered" evidence="1">
    <location>
        <begin position="63"/>
        <end position="91"/>
    </location>
</feature>
<evidence type="ECO:0000313" key="4">
    <source>
        <dbReference type="Proteomes" id="UP000685013"/>
    </source>
</evidence>
<dbReference type="PANTHER" id="PTHR34794:SF1">
    <property type="entry name" value="OS10G0101800 PROTEIN"/>
    <property type="match status" value="1"/>
</dbReference>
<feature type="compositionally biased region" description="Pro residues" evidence="1">
    <location>
        <begin position="76"/>
        <end position="91"/>
    </location>
</feature>
<comment type="caution">
    <text evidence="3">The sequence shown here is derived from an EMBL/GenBank/DDBJ whole genome shotgun (WGS) entry which is preliminary data.</text>
</comment>
<evidence type="ECO:0000259" key="2">
    <source>
        <dbReference type="Pfam" id="PF05678"/>
    </source>
</evidence>
<dbReference type="EMBL" id="JAGKQH010000002">
    <property type="protein sequence ID" value="KAG6605217.1"/>
    <property type="molecule type" value="Genomic_DNA"/>
</dbReference>
<dbReference type="Pfam" id="PF05678">
    <property type="entry name" value="VQ"/>
    <property type="match status" value="1"/>
</dbReference>
<evidence type="ECO:0000313" key="3">
    <source>
        <dbReference type="EMBL" id="KAG6605217.1"/>
    </source>
</evidence>
<evidence type="ECO:0000256" key="1">
    <source>
        <dbReference type="SAM" id="MobiDB-lite"/>
    </source>
</evidence>
<name>A0AAV6NYK1_9ROSI</name>
<dbReference type="PANTHER" id="PTHR34794">
    <property type="entry name" value="EXPRESSED PROTEIN"/>
    <property type="match status" value="1"/>
</dbReference>
<dbReference type="AlphaFoldDB" id="A0AAV6NYK1"/>